<keyword evidence="1" id="KW-0732">Signal</keyword>
<sequence>MKNKWLMAALLAAGTPVLAEEQINYNFLEIGYGYLDLSEEHADGFYLDGAFELTDRFYLGGYYDNKSNGPFDLDRYGVNFGFHTNGTNNTDFYSELSLGRLDLRFDDSDIYGLKLGTRTAVNEKFELITKAGYTHIDKASDGYFTFGLQGLFKLNENHAISAEAESDDGELGLSLGFRFQF</sequence>
<comment type="caution">
    <text evidence="2">The sequence shown here is derived from an EMBL/GenBank/DDBJ whole genome shotgun (WGS) entry which is preliminary data.</text>
</comment>
<reference evidence="3" key="1">
    <citation type="journal article" date="2019" name="Int. J. Syst. Evol. Microbiol.">
        <title>The Global Catalogue of Microorganisms (GCM) 10K type strain sequencing project: providing services to taxonomists for standard genome sequencing and annotation.</title>
        <authorList>
            <consortium name="The Broad Institute Genomics Platform"/>
            <consortium name="The Broad Institute Genome Sequencing Center for Infectious Disease"/>
            <person name="Wu L."/>
            <person name="Ma J."/>
        </authorList>
    </citation>
    <scope>NUCLEOTIDE SEQUENCE [LARGE SCALE GENOMIC DNA]</scope>
    <source>
        <strain evidence="3">KCTC 42953</strain>
    </source>
</reference>
<feature type="signal peptide" evidence="1">
    <location>
        <begin position="1"/>
        <end position="19"/>
    </location>
</feature>
<keyword evidence="3" id="KW-1185">Reference proteome</keyword>
<evidence type="ECO:0008006" key="4">
    <source>
        <dbReference type="Google" id="ProtNLM"/>
    </source>
</evidence>
<dbReference type="EMBL" id="JBHRTS010000001">
    <property type="protein sequence ID" value="MFC3193060.1"/>
    <property type="molecule type" value="Genomic_DNA"/>
</dbReference>
<protein>
    <recommendedName>
        <fullName evidence="4">Outer membrane protein beta-barrel domain-containing protein</fullName>
    </recommendedName>
</protein>
<accession>A0ABV7J863</accession>
<evidence type="ECO:0000313" key="2">
    <source>
        <dbReference type="EMBL" id="MFC3193060.1"/>
    </source>
</evidence>
<feature type="chain" id="PRO_5045140873" description="Outer membrane protein beta-barrel domain-containing protein" evidence="1">
    <location>
        <begin position="20"/>
        <end position="181"/>
    </location>
</feature>
<gene>
    <name evidence="2" type="ORF">ACFODZ_02285</name>
</gene>
<evidence type="ECO:0000313" key="3">
    <source>
        <dbReference type="Proteomes" id="UP001595533"/>
    </source>
</evidence>
<dbReference type="SUPFAM" id="SSF56935">
    <property type="entry name" value="Porins"/>
    <property type="match status" value="1"/>
</dbReference>
<dbReference type="RefSeq" id="WP_077409714.1">
    <property type="nucleotide sequence ID" value="NZ_JBHRTS010000001.1"/>
</dbReference>
<proteinExistence type="predicted"/>
<dbReference type="Proteomes" id="UP001595533">
    <property type="component" value="Unassembled WGS sequence"/>
</dbReference>
<organism evidence="2 3">
    <name type="scientific">Marinicella sediminis</name>
    <dbReference type="NCBI Taxonomy" id="1792834"/>
    <lineage>
        <taxon>Bacteria</taxon>
        <taxon>Pseudomonadati</taxon>
        <taxon>Pseudomonadota</taxon>
        <taxon>Gammaproteobacteria</taxon>
        <taxon>Lysobacterales</taxon>
        <taxon>Marinicellaceae</taxon>
        <taxon>Marinicella</taxon>
    </lineage>
</organism>
<name>A0ABV7J863_9GAMM</name>
<evidence type="ECO:0000256" key="1">
    <source>
        <dbReference type="SAM" id="SignalP"/>
    </source>
</evidence>